<dbReference type="EMBL" id="JAKOGI010003922">
    <property type="protein sequence ID" value="KAJ8420053.1"/>
    <property type="molecule type" value="Genomic_DNA"/>
</dbReference>
<gene>
    <name evidence="2" type="ORF">Cgig2_000801</name>
</gene>
<evidence type="ECO:0000256" key="1">
    <source>
        <dbReference type="SAM" id="MobiDB-lite"/>
    </source>
</evidence>
<evidence type="ECO:0000313" key="3">
    <source>
        <dbReference type="Proteomes" id="UP001153076"/>
    </source>
</evidence>
<feature type="region of interest" description="Disordered" evidence="1">
    <location>
        <begin position="95"/>
        <end position="168"/>
    </location>
</feature>
<reference evidence="2" key="1">
    <citation type="submission" date="2022-04" db="EMBL/GenBank/DDBJ databases">
        <title>Carnegiea gigantea Genome sequencing and assembly v2.</title>
        <authorList>
            <person name="Copetti D."/>
            <person name="Sanderson M.J."/>
            <person name="Burquez A."/>
            <person name="Wojciechowski M.F."/>
        </authorList>
    </citation>
    <scope>NUCLEOTIDE SEQUENCE</scope>
    <source>
        <strain evidence="2">SGP5-SGP5p</strain>
        <tissue evidence="2">Aerial part</tissue>
    </source>
</reference>
<dbReference type="Proteomes" id="UP001153076">
    <property type="component" value="Unassembled WGS sequence"/>
</dbReference>
<comment type="caution">
    <text evidence="2">The sequence shown here is derived from an EMBL/GenBank/DDBJ whole genome shotgun (WGS) entry which is preliminary data.</text>
</comment>
<name>A0A9Q1GK43_9CARY</name>
<protein>
    <recommendedName>
        <fullName evidence="4">DUF4283 domain-containing protein</fullName>
    </recommendedName>
</protein>
<sequence>MYVQFSELDIRYWGLERLNKLGSVLGIPIKTNRVRKGKIALQYARMLIKMKVDGPFPNYIDFINDSDMMLGHVEEVRRSKDTIGKEWRVINRDDREGKEIEGNPLQMEEIGCTEGFTTPRKRSGRRKEQLNEPYMAPGNNLSHMRSKKSTDLPREGNRQGANNQSSKA</sequence>
<proteinExistence type="predicted"/>
<feature type="compositionally biased region" description="Polar residues" evidence="1">
    <location>
        <begin position="159"/>
        <end position="168"/>
    </location>
</feature>
<organism evidence="2 3">
    <name type="scientific">Carnegiea gigantea</name>
    <dbReference type="NCBI Taxonomy" id="171969"/>
    <lineage>
        <taxon>Eukaryota</taxon>
        <taxon>Viridiplantae</taxon>
        <taxon>Streptophyta</taxon>
        <taxon>Embryophyta</taxon>
        <taxon>Tracheophyta</taxon>
        <taxon>Spermatophyta</taxon>
        <taxon>Magnoliopsida</taxon>
        <taxon>eudicotyledons</taxon>
        <taxon>Gunneridae</taxon>
        <taxon>Pentapetalae</taxon>
        <taxon>Caryophyllales</taxon>
        <taxon>Cactineae</taxon>
        <taxon>Cactaceae</taxon>
        <taxon>Cactoideae</taxon>
        <taxon>Echinocereeae</taxon>
        <taxon>Carnegiea</taxon>
    </lineage>
</organism>
<feature type="compositionally biased region" description="Basic and acidic residues" evidence="1">
    <location>
        <begin position="148"/>
        <end position="157"/>
    </location>
</feature>
<accession>A0A9Q1GK43</accession>
<evidence type="ECO:0008006" key="4">
    <source>
        <dbReference type="Google" id="ProtNLM"/>
    </source>
</evidence>
<keyword evidence="3" id="KW-1185">Reference proteome</keyword>
<evidence type="ECO:0000313" key="2">
    <source>
        <dbReference type="EMBL" id="KAJ8420053.1"/>
    </source>
</evidence>
<dbReference type="AlphaFoldDB" id="A0A9Q1GK43"/>
<dbReference type="OrthoDB" id="851886at2759"/>